<keyword evidence="3" id="KW-1185">Reference proteome</keyword>
<dbReference type="EMBL" id="FNFP01000002">
    <property type="protein sequence ID" value="SDK53930.1"/>
    <property type="molecule type" value="Genomic_DNA"/>
</dbReference>
<dbReference type="AlphaFoldDB" id="A0A1G9CQH0"/>
<evidence type="ECO:0000256" key="1">
    <source>
        <dbReference type="SAM" id="Phobius"/>
    </source>
</evidence>
<feature type="transmembrane region" description="Helical" evidence="1">
    <location>
        <begin position="6"/>
        <end position="26"/>
    </location>
</feature>
<dbReference type="STRING" id="393762.SAMN05660472_01530"/>
<gene>
    <name evidence="2" type="ORF">SAMN05660472_01530</name>
</gene>
<evidence type="ECO:0000313" key="2">
    <source>
        <dbReference type="EMBL" id="SDK53930.1"/>
    </source>
</evidence>
<evidence type="ECO:0000313" key="3">
    <source>
        <dbReference type="Proteomes" id="UP000198718"/>
    </source>
</evidence>
<dbReference type="RefSeq" id="WP_090552952.1">
    <property type="nucleotide sequence ID" value="NZ_FNFP01000002.1"/>
</dbReference>
<keyword evidence="1" id="KW-1133">Transmembrane helix</keyword>
<name>A0A1G9CQH0_9FIRM</name>
<organism evidence="2 3">
    <name type="scientific">Natronincola ferrireducens</name>
    <dbReference type="NCBI Taxonomy" id="393762"/>
    <lineage>
        <taxon>Bacteria</taxon>
        <taxon>Bacillati</taxon>
        <taxon>Bacillota</taxon>
        <taxon>Clostridia</taxon>
        <taxon>Peptostreptococcales</taxon>
        <taxon>Natronincolaceae</taxon>
        <taxon>Natronincola</taxon>
    </lineage>
</organism>
<reference evidence="2 3" key="1">
    <citation type="submission" date="2016-10" db="EMBL/GenBank/DDBJ databases">
        <authorList>
            <person name="de Groot N.N."/>
        </authorList>
    </citation>
    <scope>NUCLEOTIDE SEQUENCE [LARGE SCALE GENOMIC DNA]</scope>
    <source>
        <strain evidence="2 3">DSM 18346</strain>
    </source>
</reference>
<protein>
    <submittedName>
        <fullName evidence="2">Bacteriophage holin of superfamily 6 (Holin_LLH)</fullName>
    </submittedName>
</protein>
<keyword evidence="1" id="KW-0472">Membrane</keyword>
<accession>A0A1G9CQH0</accession>
<sequence>MIDLILFMLIITLTALFIFVVAPIFTKVITKKDIDRIQLIIHRTVLYVEQMLPLGSPQDKKNLALDYSFKIFDFLEIPVDENIVEVFIESEIYLLKLKNNHIEGIDLIPKK</sequence>
<dbReference type="OrthoDB" id="9888328at2"/>
<dbReference type="Proteomes" id="UP000198718">
    <property type="component" value="Unassembled WGS sequence"/>
</dbReference>
<keyword evidence="1" id="KW-0812">Transmembrane</keyword>
<proteinExistence type="predicted"/>